<reference evidence="1" key="1">
    <citation type="submission" date="2020-05" db="EMBL/GenBank/DDBJ databases">
        <title>Phylogenomic resolution of chytrid fungi.</title>
        <authorList>
            <person name="Stajich J.E."/>
            <person name="Amses K."/>
            <person name="Simmons R."/>
            <person name="Seto K."/>
            <person name="Myers J."/>
            <person name="Bonds A."/>
            <person name="Quandt C.A."/>
            <person name="Barry K."/>
            <person name="Liu P."/>
            <person name="Grigoriev I."/>
            <person name="Longcore J.E."/>
            <person name="James T.Y."/>
        </authorList>
    </citation>
    <scope>NUCLEOTIDE SEQUENCE</scope>
    <source>
        <strain evidence="1">JEL0476</strain>
    </source>
</reference>
<accession>A0AAD5Y1E2</accession>
<proteinExistence type="predicted"/>
<dbReference type="Proteomes" id="UP001211065">
    <property type="component" value="Unassembled WGS sequence"/>
</dbReference>
<sequence>MSTNASIKETFPTPAQENCSVVLLNLKQMFLLDKRAMGLLLATTQTYCYRNAGGAFRKKGYASVLKTVKQSEKFCGCIAPINQGLGKLT</sequence>
<protein>
    <submittedName>
        <fullName evidence="1">Uncharacterized protein</fullName>
    </submittedName>
</protein>
<evidence type="ECO:0000313" key="2">
    <source>
        <dbReference type="Proteomes" id="UP001211065"/>
    </source>
</evidence>
<comment type="caution">
    <text evidence="1">The sequence shown here is derived from an EMBL/GenBank/DDBJ whole genome shotgun (WGS) entry which is preliminary data.</text>
</comment>
<organism evidence="1 2">
    <name type="scientific">Clydaea vesicula</name>
    <dbReference type="NCBI Taxonomy" id="447962"/>
    <lineage>
        <taxon>Eukaryota</taxon>
        <taxon>Fungi</taxon>
        <taxon>Fungi incertae sedis</taxon>
        <taxon>Chytridiomycota</taxon>
        <taxon>Chytridiomycota incertae sedis</taxon>
        <taxon>Chytridiomycetes</taxon>
        <taxon>Lobulomycetales</taxon>
        <taxon>Lobulomycetaceae</taxon>
        <taxon>Clydaea</taxon>
    </lineage>
</organism>
<gene>
    <name evidence="1" type="ORF">HK099_002388</name>
</gene>
<dbReference type="AlphaFoldDB" id="A0AAD5Y1E2"/>
<evidence type="ECO:0000313" key="1">
    <source>
        <dbReference type="EMBL" id="KAJ3222351.1"/>
    </source>
</evidence>
<keyword evidence="2" id="KW-1185">Reference proteome</keyword>
<name>A0AAD5Y1E2_9FUNG</name>
<dbReference type="EMBL" id="JADGJW010000179">
    <property type="protein sequence ID" value="KAJ3222351.1"/>
    <property type="molecule type" value="Genomic_DNA"/>
</dbReference>